<dbReference type="InterPro" id="IPR008949">
    <property type="entry name" value="Isoprenoid_synthase_dom_sf"/>
</dbReference>
<dbReference type="InterPro" id="IPR036965">
    <property type="entry name" value="Terpene_synth_N_sf"/>
</dbReference>
<dbReference type="SFLD" id="SFLDG01014">
    <property type="entry name" value="Terpene_Cyclase_Like_1_N-term"/>
    <property type="match status" value="1"/>
</dbReference>
<evidence type="ECO:0000259" key="8">
    <source>
        <dbReference type="Pfam" id="PF03936"/>
    </source>
</evidence>
<sequence length="694" mass="77082">MTPLRYAASPHLQPPFLGYKSSNVDGRSRTRQQAMIAERSSSSSTSGRGGQLEDRIREQLLNAELSPSSYDTAWAAMVPAPGSLAASRYPQCVDWILRNQRSDGSWGLDPSLRKDALSSTLACVLALRTWGVGEEHVGKGLRFIGHNSTSVTDCDKCDTPAGFNVIFPGMLERGIGMGLEIPLAHADLDAILRLRDTELKSIAASGRSKAYMSYVAEGLGDLLDWDQAAMAYQRKNGSFFNSPATTAAAAIHNGYNKRAIGYLDALISESGSSSSVPAVYPRKVHSQLRMVDTLERMGISPSFSYEINAILDMTYSSWLRNDDEVMLDMATCAMAFRLLRMHGYHVSSDALAQFSEESSFHDSIEAHLNGTEALLELYKASQVQILEEEPVLESIFSWSGKLLRRKQCSDSELSEARIAWSKSSVLTTIVDDLFDTGDSMEELENLVTLFDLWDAHQEAGFYSERVEIVFRAVYDTCKHLVGKAAAVQNRGVMDHIADLWVDVVRAMMPEAEWRMSGRVPSMEEYLPIGEVSFAIGPIVPMAAYLVGPELPEDVVGSAEYEEMLSLVNLSGRLLNDLQTYERERKQGKINSVLLLADPSYCGSVEAATREVRSVIEASRRKLLRLVLRDGAAVPRPARQLFWNMSKVLHLFYMDRDGYSSPLTNAIDEVLIKPLQMGRRREEDQLPGRVRSNQN</sequence>
<accession>A0A1D6MTY3</accession>
<dbReference type="InterPro" id="IPR005630">
    <property type="entry name" value="Terpene_synthase_metal-bd"/>
</dbReference>
<dbReference type="EMBL" id="CM007649">
    <property type="protein sequence ID" value="ONM32348.1"/>
    <property type="molecule type" value="Genomic_DNA"/>
</dbReference>
<evidence type="ECO:0000256" key="4">
    <source>
        <dbReference type="ARBA" id="ARBA00022821"/>
    </source>
</evidence>
<dbReference type="ExpressionAtlas" id="A0A1D6MTY3">
    <property type="expression patterns" value="baseline and differential"/>
</dbReference>
<dbReference type="PANTHER" id="PTHR31739:SF17">
    <property type="entry name" value="ENT-SANDARACOPIMARA-8(14),15-DIENE SYNTHASE, CHLOROPLASTIC"/>
    <property type="match status" value="1"/>
</dbReference>
<evidence type="ECO:0000256" key="6">
    <source>
        <dbReference type="ARBA" id="ARBA00023239"/>
    </source>
</evidence>
<dbReference type="Gene3D" id="1.10.600.10">
    <property type="entry name" value="Farnesyl Diphosphate Synthase"/>
    <property type="match status" value="1"/>
</dbReference>
<evidence type="ECO:0000313" key="9">
    <source>
        <dbReference type="EMBL" id="ONM32348.1"/>
    </source>
</evidence>
<dbReference type="GO" id="GO:0000287">
    <property type="term" value="F:magnesium ion binding"/>
    <property type="evidence" value="ECO:0007669"/>
    <property type="project" value="InterPro"/>
</dbReference>
<organism evidence="9">
    <name type="scientific">Zea mays</name>
    <name type="common">Maize</name>
    <dbReference type="NCBI Taxonomy" id="4577"/>
    <lineage>
        <taxon>Eukaryota</taxon>
        <taxon>Viridiplantae</taxon>
        <taxon>Streptophyta</taxon>
        <taxon>Embryophyta</taxon>
        <taxon>Tracheophyta</taxon>
        <taxon>Spermatophyta</taxon>
        <taxon>Magnoliopsida</taxon>
        <taxon>Liliopsida</taxon>
        <taxon>Poales</taxon>
        <taxon>Poaceae</taxon>
        <taxon>PACMAD clade</taxon>
        <taxon>Panicoideae</taxon>
        <taxon>Andropogonodae</taxon>
        <taxon>Andropogoneae</taxon>
        <taxon>Tripsacinae</taxon>
        <taxon>Zea</taxon>
    </lineage>
</organism>
<dbReference type="PANTHER" id="PTHR31739">
    <property type="entry name" value="ENT-COPALYL DIPHOSPHATE SYNTHASE, CHLOROPLASTIC"/>
    <property type="match status" value="1"/>
</dbReference>
<keyword evidence="3" id="KW-0479">Metal-binding</keyword>
<feature type="region of interest" description="Disordered" evidence="7">
    <location>
        <begin position="17"/>
        <end position="51"/>
    </location>
</feature>
<evidence type="ECO:0000256" key="1">
    <source>
        <dbReference type="ARBA" id="ARBA00001946"/>
    </source>
</evidence>
<dbReference type="FunFam" id="1.10.600.10:FF:000005">
    <property type="entry name" value="Ent-kaur-16-ene synthase, chloroplastic"/>
    <property type="match status" value="1"/>
</dbReference>
<dbReference type="InterPro" id="IPR050148">
    <property type="entry name" value="Terpene_synthase-like"/>
</dbReference>
<dbReference type="GO" id="GO:0010333">
    <property type="term" value="F:terpene synthase activity"/>
    <property type="evidence" value="ECO:0007669"/>
    <property type="project" value="InterPro"/>
</dbReference>
<comment type="cofactor">
    <cofactor evidence="1">
        <name>Mg(2+)</name>
        <dbReference type="ChEBI" id="CHEBI:18420"/>
    </cofactor>
</comment>
<evidence type="ECO:0000256" key="3">
    <source>
        <dbReference type="ARBA" id="ARBA00022723"/>
    </source>
</evidence>
<dbReference type="FunFam" id="1.50.10.130:FF:000002">
    <property type="entry name" value="Ent-copalyl diphosphate synthase, chloroplastic"/>
    <property type="match status" value="1"/>
</dbReference>
<keyword evidence="5" id="KW-0460">Magnesium</keyword>
<evidence type="ECO:0000256" key="7">
    <source>
        <dbReference type="SAM" id="MobiDB-lite"/>
    </source>
</evidence>
<dbReference type="GO" id="GO:0016102">
    <property type="term" value="P:diterpenoid biosynthetic process"/>
    <property type="evidence" value="ECO:0007669"/>
    <property type="project" value="UniProtKB-ARBA"/>
</dbReference>
<dbReference type="InterPro" id="IPR008930">
    <property type="entry name" value="Terpenoid_cyclase/PrenylTrfase"/>
</dbReference>
<dbReference type="Gene3D" id="1.50.10.130">
    <property type="entry name" value="Terpene synthase, N-terminal domain"/>
    <property type="match status" value="1"/>
</dbReference>
<comment type="similarity">
    <text evidence="2">Belongs to the terpene synthase family.</text>
</comment>
<feature type="domain" description="Terpene synthase metal-binding" evidence="8">
    <location>
        <begin position="409"/>
        <end position="620"/>
    </location>
</feature>
<dbReference type="Gene3D" id="1.50.10.160">
    <property type="match status" value="1"/>
</dbReference>
<protein>
    <submittedName>
        <fullName evidence="9">Kaurene synthase4</fullName>
    </submittedName>
</protein>
<evidence type="ECO:0000256" key="5">
    <source>
        <dbReference type="ARBA" id="ARBA00022842"/>
    </source>
</evidence>
<dbReference type="FunFam" id="1.50.10.160:FF:000002">
    <property type="entry name" value="cis-abienol synthase, chloroplastic"/>
    <property type="match status" value="1"/>
</dbReference>
<reference evidence="9" key="1">
    <citation type="submission" date="2015-12" db="EMBL/GenBank/DDBJ databases">
        <title>Update maize B73 reference genome by single molecule sequencing technologies.</title>
        <authorList>
            <consortium name="Maize Genome Sequencing Project"/>
            <person name="Ware D."/>
        </authorList>
    </citation>
    <scope>NUCLEOTIDE SEQUENCE [LARGE SCALE GENOMIC DNA]</scope>
    <source>
        <tissue evidence="9">Seedling</tissue>
    </source>
</reference>
<name>A0A1D6MTY3_MAIZE</name>
<dbReference type="AlphaFoldDB" id="A0A1D6MTY3"/>
<proteinExistence type="inferred from homology"/>
<evidence type="ECO:0000256" key="2">
    <source>
        <dbReference type="ARBA" id="ARBA00006333"/>
    </source>
</evidence>
<dbReference type="SUPFAM" id="SSF48576">
    <property type="entry name" value="Terpenoid synthases"/>
    <property type="match status" value="1"/>
</dbReference>
<dbReference type="Pfam" id="PF03936">
    <property type="entry name" value="Terpene_synth_C"/>
    <property type="match status" value="1"/>
</dbReference>
<dbReference type="SUPFAM" id="SSF48239">
    <property type="entry name" value="Terpenoid cyclases/Protein prenyltransferases"/>
    <property type="match status" value="2"/>
</dbReference>
<gene>
    <name evidence="9" type="ORF">ZEAMMB73_Zm00001d041082</name>
</gene>
<keyword evidence="4" id="KW-0611">Plant defense</keyword>
<dbReference type="GO" id="GO:0006952">
    <property type="term" value="P:defense response"/>
    <property type="evidence" value="ECO:0007669"/>
    <property type="project" value="UniProtKB-KW"/>
</dbReference>
<keyword evidence="6" id="KW-0456">Lyase</keyword>